<sequence>MDRRSTQGKGPNTQQEEHPAAALKRLLKTLIQEMEATKFLVGEGLDDLAREIIQMIDTQKSSGNALKGYFREFLYGYSCFLEKKAVQFGLIGPDLTVEAKAGAGGDITLFDVPDYDSISLITPPENASIEDLFDIVEKNMQKILSFYRPLRTIQSKYIISEYSTKIADHIAKAAEQLSGVTGEMPYLNSLRVISLVIEPPKAAQSFLFTLSYLHEQIMQALNSQSFDLDLWDYVDLIEIVADLGTSPLEGMHADVALFFQENNWNAEQGSLVVTCTITPHPQNKTLTIGPLTRSQKQYKDFPGVFLFEQTPLETLLIQYSLTLPSGSQEKQPAQSSKASTTSQTGDTVSVRMTSKEVVLITEIKQGKGKAKDLILKHCEIVLPPIFAALELTEQQCTSFIGLFKDSDSGTKALATAQSIIGQVSQGINGIEDQVVRLKKDQKGLFNLLKREQKGEQKPQKTSSSLPSPEERLTDLCKEYPYQGKLLQKTYNILVSPQLAVSPNIQHQVITNLSLIAKHPYGKPACELIISTGMKRARNSIEVLRQLTAGNDCTTVLGPLNFAALLLKRQRKNPDPRYQDCILAFEYDENTPGMWQITRDHFDMDVGWIHKSSPLTVLALYQVKLIDNLSSAVSNAEYAITQQLQFPGKVEKGLAIYCPGNIPDDLFWWVYDAAKEFTACMSPAKTQGITIELFFEDVDNPCVAFNATEFWLLGRAISCFEKALPQLLLDADSTLIEEIILRLQRYSLERPIKTLAQEILALVQQSKLPAQGSKKLSEAVSYLQQIAEISKEKKM</sequence>
<evidence type="ECO:0000256" key="1">
    <source>
        <dbReference type="SAM" id="MobiDB-lite"/>
    </source>
</evidence>
<dbReference type="RefSeq" id="WP_201364593.1">
    <property type="nucleotide sequence ID" value="NZ_BNJJ01000015.1"/>
</dbReference>
<gene>
    <name evidence="2" type="ORF">KSZ_49920</name>
</gene>
<dbReference type="Proteomes" id="UP000635565">
    <property type="component" value="Unassembled WGS sequence"/>
</dbReference>
<reference evidence="2 3" key="1">
    <citation type="journal article" date="2021" name="Int. J. Syst. Evol. Microbiol.">
        <title>Reticulibacter mediterranei gen. nov., sp. nov., within the new family Reticulibacteraceae fam. nov., and Ktedonospora formicarum gen. nov., sp. nov., Ktedonobacter robiniae sp. nov., Dictyobacter formicarum sp. nov. and Dictyobacter arantiisoli sp. nov., belonging to the class Ktedonobacteria.</title>
        <authorList>
            <person name="Yabe S."/>
            <person name="Zheng Y."/>
            <person name="Wang C.M."/>
            <person name="Sakai Y."/>
            <person name="Abe K."/>
            <person name="Yokota A."/>
            <person name="Donadio S."/>
            <person name="Cavaletti L."/>
            <person name="Monciardini P."/>
        </authorList>
    </citation>
    <scope>NUCLEOTIDE SEQUENCE [LARGE SCALE GENOMIC DNA]</scope>
    <source>
        <strain evidence="2 3">SOSP1-9</strain>
    </source>
</reference>
<protein>
    <submittedName>
        <fullName evidence="2">Uncharacterized protein</fullName>
    </submittedName>
</protein>
<proteinExistence type="predicted"/>
<organism evidence="2 3">
    <name type="scientific">Dictyobacter formicarum</name>
    <dbReference type="NCBI Taxonomy" id="2778368"/>
    <lineage>
        <taxon>Bacteria</taxon>
        <taxon>Bacillati</taxon>
        <taxon>Chloroflexota</taxon>
        <taxon>Ktedonobacteria</taxon>
        <taxon>Ktedonobacterales</taxon>
        <taxon>Dictyobacteraceae</taxon>
        <taxon>Dictyobacter</taxon>
    </lineage>
</organism>
<evidence type="ECO:0000313" key="3">
    <source>
        <dbReference type="Proteomes" id="UP000635565"/>
    </source>
</evidence>
<keyword evidence="3" id="KW-1185">Reference proteome</keyword>
<dbReference type="EMBL" id="BNJJ01000015">
    <property type="protein sequence ID" value="GHO86986.1"/>
    <property type="molecule type" value="Genomic_DNA"/>
</dbReference>
<comment type="caution">
    <text evidence="2">The sequence shown here is derived from an EMBL/GenBank/DDBJ whole genome shotgun (WGS) entry which is preliminary data.</text>
</comment>
<feature type="region of interest" description="Disordered" evidence="1">
    <location>
        <begin position="327"/>
        <end position="346"/>
    </location>
</feature>
<accession>A0ABQ3VPG1</accession>
<feature type="compositionally biased region" description="Low complexity" evidence="1">
    <location>
        <begin position="333"/>
        <end position="344"/>
    </location>
</feature>
<name>A0ABQ3VPG1_9CHLR</name>
<evidence type="ECO:0000313" key="2">
    <source>
        <dbReference type="EMBL" id="GHO86986.1"/>
    </source>
</evidence>